<accession>A0ABY5CTC8</accession>
<dbReference type="EMBL" id="CP074347">
    <property type="protein sequence ID" value="USV00572.1"/>
    <property type="molecule type" value="Genomic_DNA"/>
</dbReference>
<name>A0ABY5CTC8_9GAMM</name>
<proteinExistence type="predicted"/>
<dbReference type="Proteomes" id="UP001056873">
    <property type="component" value="Chromosome"/>
</dbReference>
<evidence type="ECO:0000313" key="2">
    <source>
        <dbReference type="Proteomes" id="UP001056873"/>
    </source>
</evidence>
<gene>
    <name evidence="1" type="ORF">KFQ06_21540</name>
</gene>
<dbReference type="RefSeq" id="WP_234586597.1">
    <property type="nucleotide sequence ID" value="NZ_CAMIPG010000007.1"/>
</dbReference>
<reference evidence="1" key="1">
    <citation type="journal article" date="2022" name="BMC Genomics">
        <title>Genome sequence of the entomopathogenic Serratia entomophila isolate 626 and characterisation of the species specific itaconate degradation pathway.</title>
        <authorList>
            <person name="Vaughan A.L."/>
            <person name="Altermann E."/>
            <person name="Glare T.R."/>
            <person name="Hurst M.R.H."/>
        </authorList>
    </citation>
    <scope>NUCLEOTIDE SEQUENCE</scope>
    <source>
        <strain evidence="1">626</strain>
    </source>
</reference>
<sequence length="249" mass="27653">MTPYSVTDELLVAYLDNQLEPQQRQDLDRRLAEEPALAERLTLLARSSLPFKQAFAPLLDEAPIERLRAGWEQPRSTGVSRRGLIAAAVGFLALGAAADRAYLLIGRPEENWRSLVAQYMALYTPETLADIDTTPQNIGNQLQHTGDRLGIALPQERLLLGGATLKNARLLAYDDHRIAQLTWLDAQYGPLALCIIQRPGPVEAAERERRQGMNVVYWSDGEHAFMLIGHNPPAEMDALAVQLRRALAA</sequence>
<organism evidence="1 2">
    <name type="scientific">Serratia entomophila</name>
    <dbReference type="NCBI Taxonomy" id="42906"/>
    <lineage>
        <taxon>Bacteria</taxon>
        <taxon>Pseudomonadati</taxon>
        <taxon>Pseudomonadota</taxon>
        <taxon>Gammaproteobacteria</taxon>
        <taxon>Enterobacterales</taxon>
        <taxon>Yersiniaceae</taxon>
        <taxon>Serratia</taxon>
    </lineage>
</organism>
<keyword evidence="2" id="KW-1185">Reference proteome</keyword>
<dbReference type="GeneID" id="75024585"/>
<evidence type="ECO:0000313" key="1">
    <source>
        <dbReference type="EMBL" id="USV00572.1"/>
    </source>
</evidence>
<protein>
    <submittedName>
        <fullName evidence="1">Anti-sigma factor</fullName>
    </submittedName>
</protein>